<dbReference type="Pfam" id="PF00271">
    <property type="entry name" value="Helicase_C"/>
    <property type="match status" value="1"/>
</dbReference>
<evidence type="ECO:0000313" key="10">
    <source>
        <dbReference type="EMBL" id="KAG2197484.1"/>
    </source>
</evidence>
<dbReference type="GO" id="GO:0016787">
    <property type="term" value="F:hydrolase activity"/>
    <property type="evidence" value="ECO:0007669"/>
    <property type="project" value="UniProtKB-KW"/>
</dbReference>
<evidence type="ECO:0000256" key="7">
    <source>
        <dbReference type="SAM" id="MobiDB-lite"/>
    </source>
</evidence>
<sequence length="500" mass="56317">MGWGTAPEQETKPPLSTYHIRLYDLVNDSEMAEKSDPNPSTSIQSSMNPHQGVFDQRQSFQSTFDTEKMRQFEMEVGNSFSASGPGPSSSEALNPTVVPVVLSKVNYKEEKEAPIYERSFHVKLFGADNQEAPVVHAFDQIKGMHPDILKSLYSMRFIKPSNIQSQAIPLILAEPFRNLIAQSQSGTGKTAAFAIASLLRIDPNLNHTQVICISPSRELSRQIQYVISEISQFTNHTSTLLVKDAFKNKNDPNNHSPHKLLTDHIVVGTPGIILDTLRRKKVIDTTHIKLFILDEADNMLDQDGLGDQSIRIKNLIGGDPQILLFSATFPDHVYQFAHRFAPDPNEITLRVEELSVSAIKQFYMDCHDEDHKYSVLTSLYDFLTLSQTMIFCKRRDTADEITLRMKNLGHSVGCIHGSMTSVERDTIIHDFRCMKFKVLISTNLVSRGIDISMVSLVVNYDMPLDKQGHPDAEVYLHRIGRTGRFGRTGLSIVFVHDQKT</sequence>
<evidence type="ECO:0000256" key="3">
    <source>
        <dbReference type="ARBA" id="ARBA00022801"/>
    </source>
</evidence>
<dbReference type="Pfam" id="PF00270">
    <property type="entry name" value="DEAD"/>
    <property type="match status" value="1"/>
</dbReference>
<accession>A0A8H7V0X1</accession>
<dbReference type="InterPro" id="IPR011545">
    <property type="entry name" value="DEAD/DEAH_box_helicase_dom"/>
</dbReference>
<dbReference type="SUPFAM" id="SSF52540">
    <property type="entry name" value="P-loop containing nucleoside triphosphate hydrolases"/>
    <property type="match status" value="1"/>
</dbReference>
<feature type="region of interest" description="Disordered" evidence="7">
    <location>
        <begin position="29"/>
        <end position="52"/>
    </location>
</feature>
<name>A0A8H7V0X1_9FUNG</name>
<comment type="caution">
    <text evidence="10">The sequence shown here is derived from an EMBL/GenBank/DDBJ whole genome shotgun (WGS) entry which is preliminary data.</text>
</comment>
<dbReference type="PROSITE" id="PS00039">
    <property type="entry name" value="DEAD_ATP_HELICASE"/>
    <property type="match status" value="1"/>
</dbReference>
<dbReference type="Gene3D" id="3.40.50.300">
    <property type="entry name" value="P-loop containing nucleotide triphosphate hydrolases"/>
    <property type="match status" value="2"/>
</dbReference>
<feature type="domain" description="Helicase C-terminal" evidence="9">
    <location>
        <begin position="375"/>
        <end position="500"/>
    </location>
</feature>
<keyword evidence="11" id="KW-1185">Reference proteome</keyword>
<feature type="compositionally biased region" description="Polar residues" evidence="7">
    <location>
        <begin position="37"/>
        <end position="49"/>
    </location>
</feature>
<dbReference type="PROSITE" id="PS51194">
    <property type="entry name" value="HELICASE_CTER"/>
    <property type="match status" value="1"/>
</dbReference>
<evidence type="ECO:0000259" key="8">
    <source>
        <dbReference type="PROSITE" id="PS51192"/>
    </source>
</evidence>
<evidence type="ECO:0000313" key="11">
    <source>
        <dbReference type="Proteomes" id="UP000603453"/>
    </source>
</evidence>
<evidence type="ECO:0000256" key="2">
    <source>
        <dbReference type="ARBA" id="ARBA00022741"/>
    </source>
</evidence>
<evidence type="ECO:0000259" key="9">
    <source>
        <dbReference type="PROSITE" id="PS51194"/>
    </source>
</evidence>
<dbReference type="InterPro" id="IPR027417">
    <property type="entry name" value="P-loop_NTPase"/>
</dbReference>
<comment type="similarity">
    <text evidence="6">Belongs to the DEAD box helicase family.</text>
</comment>
<dbReference type="SMART" id="SM00487">
    <property type="entry name" value="DEXDc"/>
    <property type="match status" value="1"/>
</dbReference>
<proteinExistence type="inferred from homology"/>
<dbReference type="InterPro" id="IPR001650">
    <property type="entry name" value="Helicase_C-like"/>
</dbReference>
<reference evidence="10" key="1">
    <citation type="submission" date="2020-12" db="EMBL/GenBank/DDBJ databases">
        <title>Metabolic potential, ecology and presence of endohyphal bacteria is reflected in genomic diversity of Mucoromycotina.</title>
        <authorList>
            <person name="Muszewska A."/>
            <person name="Okrasinska A."/>
            <person name="Steczkiewicz K."/>
            <person name="Drgas O."/>
            <person name="Orlowska M."/>
            <person name="Perlinska-Lenart U."/>
            <person name="Aleksandrzak-Piekarczyk T."/>
            <person name="Szatraj K."/>
            <person name="Zielenkiewicz U."/>
            <person name="Pilsyk S."/>
            <person name="Malc E."/>
            <person name="Mieczkowski P."/>
            <person name="Kruszewska J.S."/>
            <person name="Biernat P."/>
            <person name="Pawlowska J."/>
        </authorList>
    </citation>
    <scope>NUCLEOTIDE SEQUENCE</scope>
    <source>
        <strain evidence="10">WA0000017839</strain>
    </source>
</reference>
<dbReference type="PROSITE" id="PS51192">
    <property type="entry name" value="HELICASE_ATP_BIND_1"/>
    <property type="match status" value="1"/>
</dbReference>
<dbReference type="GO" id="GO:0003676">
    <property type="term" value="F:nucleic acid binding"/>
    <property type="evidence" value="ECO:0007669"/>
    <property type="project" value="InterPro"/>
</dbReference>
<dbReference type="Proteomes" id="UP000603453">
    <property type="component" value="Unassembled WGS sequence"/>
</dbReference>
<dbReference type="SMART" id="SM00490">
    <property type="entry name" value="HELICc"/>
    <property type="match status" value="1"/>
</dbReference>
<keyword evidence="3 6" id="KW-0378">Hydrolase</keyword>
<dbReference type="GO" id="GO:0005524">
    <property type="term" value="F:ATP binding"/>
    <property type="evidence" value="ECO:0007669"/>
    <property type="project" value="UniProtKB-KW"/>
</dbReference>
<dbReference type="CDD" id="cd18787">
    <property type="entry name" value="SF2_C_DEAD"/>
    <property type="match status" value="1"/>
</dbReference>
<keyword evidence="4 6" id="KW-0347">Helicase</keyword>
<gene>
    <name evidence="10" type="ORF">INT47_003092</name>
</gene>
<dbReference type="EMBL" id="JAEPRD010000128">
    <property type="protein sequence ID" value="KAG2197484.1"/>
    <property type="molecule type" value="Genomic_DNA"/>
</dbReference>
<dbReference type="EC" id="3.6.4.13" evidence="1"/>
<organism evidence="10 11">
    <name type="scientific">Mucor saturninus</name>
    <dbReference type="NCBI Taxonomy" id="64648"/>
    <lineage>
        <taxon>Eukaryota</taxon>
        <taxon>Fungi</taxon>
        <taxon>Fungi incertae sedis</taxon>
        <taxon>Mucoromycota</taxon>
        <taxon>Mucoromycotina</taxon>
        <taxon>Mucoromycetes</taxon>
        <taxon>Mucorales</taxon>
        <taxon>Mucorineae</taxon>
        <taxon>Mucoraceae</taxon>
        <taxon>Mucor</taxon>
    </lineage>
</organism>
<dbReference type="AlphaFoldDB" id="A0A8H7V0X1"/>
<evidence type="ECO:0000256" key="1">
    <source>
        <dbReference type="ARBA" id="ARBA00012552"/>
    </source>
</evidence>
<keyword evidence="5 6" id="KW-0067">ATP-binding</keyword>
<dbReference type="OrthoDB" id="10265785at2759"/>
<evidence type="ECO:0000256" key="6">
    <source>
        <dbReference type="RuleBase" id="RU000492"/>
    </source>
</evidence>
<evidence type="ECO:0000256" key="4">
    <source>
        <dbReference type="ARBA" id="ARBA00022806"/>
    </source>
</evidence>
<keyword evidence="2 6" id="KW-0547">Nucleotide-binding</keyword>
<dbReference type="InterPro" id="IPR000629">
    <property type="entry name" value="RNA-helicase_DEAD-box_CS"/>
</dbReference>
<evidence type="ECO:0000256" key="5">
    <source>
        <dbReference type="ARBA" id="ARBA00022840"/>
    </source>
</evidence>
<dbReference type="PANTHER" id="PTHR47958">
    <property type="entry name" value="ATP-DEPENDENT RNA HELICASE DBP3"/>
    <property type="match status" value="1"/>
</dbReference>
<feature type="domain" description="Helicase ATP-binding" evidence="8">
    <location>
        <begin position="170"/>
        <end position="347"/>
    </location>
</feature>
<dbReference type="CDD" id="cd17963">
    <property type="entry name" value="DEADc_DDX19_DDX25"/>
    <property type="match status" value="1"/>
</dbReference>
<protein>
    <recommendedName>
        <fullName evidence="1">RNA helicase</fullName>
        <ecNumber evidence="1">3.6.4.13</ecNumber>
    </recommendedName>
</protein>
<dbReference type="GO" id="GO:0003724">
    <property type="term" value="F:RNA helicase activity"/>
    <property type="evidence" value="ECO:0007669"/>
    <property type="project" value="UniProtKB-EC"/>
</dbReference>
<dbReference type="InterPro" id="IPR014001">
    <property type="entry name" value="Helicase_ATP-bd"/>
</dbReference>